<keyword evidence="3 5" id="KW-1133">Transmembrane helix</keyword>
<feature type="transmembrane region" description="Helical" evidence="5">
    <location>
        <begin position="21"/>
        <end position="41"/>
    </location>
</feature>
<dbReference type="Pfam" id="PF00230">
    <property type="entry name" value="MIP"/>
    <property type="match status" value="1"/>
</dbReference>
<feature type="transmembrane region" description="Helical" evidence="5">
    <location>
        <begin position="143"/>
        <end position="160"/>
    </location>
</feature>
<dbReference type="SUPFAM" id="SSF81338">
    <property type="entry name" value="Aquaporin-like"/>
    <property type="match status" value="1"/>
</dbReference>
<dbReference type="WBParaSite" id="TCONS_00015892.p1">
    <property type="protein sequence ID" value="TCONS_00015892.p1"/>
    <property type="gene ID" value="XLOC_010651"/>
</dbReference>
<feature type="transmembrane region" description="Helical" evidence="5">
    <location>
        <begin position="215"/>
        <end position="237"/>
    </location>
</feature>
<evidence type="ECO:0000256" key="1">
    <source>
        <dbReference type="ARBA" id="ARBA00004141"/>
    </source>
</evidence>
<name>A0A0K0ELA4_STRER</name>
<feature type="transmembrane region" description="Helical" evidence="5">
    <location>
        <begin position="47"/>
        <end position="65"/>
    </location>
</feature>
<evidence type="ECO:0000256" key="5">
    <source>
        <dbReference type="SAM" id="Phobius"/>
    </source>
</evidence>
<dbReference type="GO" id="GO:0015267">
    <property type="term" value="F:channel activity"/>
    <property type="evidence" value="ECO:0007669"/>
    <property type="project" value="InterPro"/>
</dbReference>
<evidence type="ECO:0000313" key="6">
    <source>
        <dbReference type="Proteomes" id="UP000035681"/>
    </source>
</evidence>
<keyword evidence="2 5" id="KW-0812">Transmembrane</keyword>
<protein>
    <submittedName>
        <fullName evidence="8">Aquaporin</fullName>
    </submittedName>
</protein>
<sequence length="278" mass="32520">MNDNPKIKINFFFIKEPITQFLGSFFLSFFNFIILSISSKYSNIEGYALIYGGLMFILINCFHFKENCCFNPNITISLILTLKKQLPISIFILFMQFFGNFIGIVLAYLLSENNYIENNKLSEHQYNGFFSPYLMNEKIPRSILLWIEGFSIFILVLTSLTNKRRKAFYVALSQFILSYISFLFYFNNNLGNIFMHLNTAIIVTLFTQTPNPFKIFYIHLCASLIGVIGGCIGYYMLQWSDSNNKSEEDNINVRMQYPKVDDKIFDVENNLNHKDRKI</sequence>
<feature type="transmembrane region" description="Helical" evidence="5">
    <location>
        <begin position="86"/>
        <end position="110"/>
    </location>
</feature>
<feature type="transmembrane region" description="Helical" evidence="5">
    <location>
        <begin position="167"/>
        <end position="186"/>
    </location>
</feature>
<dbReference type="Gene3D" id="1.20.1080.10">
    <property type="entry name" value="Glycerol uptake facilitator protein"/>
    <property type="match status" value="1"/>
</dbReference>
<evidence type="ECO:0000256" key="4">
    <source>
        <dbReference type="ARBA" id="ARBA00023136"/>
    </source>
</evidence>
<dbReference type="InterPro" id="IPR000425">
    <property type="entry name" value="MIP"/>
</dbReference>
<evidence type="ECO:0000313" key="7">
    <source>
        <dbReference type="WBParaSite" id="SSTP_0001024700.1"/>
    </source>
</evidence>
<evidence type="ECO:0000313" key="8">
    <source>
        <dbReference type="WBParaSite" id="TCONS_00015892.p1"/>
    </source>
</evidence>
<accession>A0A0K0ELA4</accession>
<keyword evidence="6" id="KW-1185">Reference proteome</keyword>
<evidence type="ECO:0000256" key="3">
    <source>
        <dbReference type="ARBA" id="ARBA00022989"/>
    </source>
</evidence>
<keyword evidence="4 5" id="KW-0472">Membrane</keyword>
<dbReference type="STRING" id="6248.A0A0K0ELA4"/>
<dbReference type="WBParaSite" id="SSTP_0001024700.1">
    <property type="protein sequence ID" value="SSTP_0001024700.1"/>
    <property type="gene ID" value="SSTP_0001024700"/>
</dbReference>
<reference evidence="7" key="1">
    <citation type="submission" date="2015-08" db="UniProtKB">
        <authorList>
            <consortium name="WormBaseParasite"/>
        </authorList>
    </citation>
    <scope>IDENTIFICATION</scope>
</reference>
<evidence type="ECO:0000256" key="2">
    <source>
        <dbReference type="ARBA" id="ARBA00022692"/>
    </source>
</evidence>
<proteinExistence type="predicted"/>
<comment type="subcellular location">
    <subcellularLocation>
        <location evidence="1">Membrane</location>
        <topology evidence="1">Multi-pass membrane protein</topology>
    </subcellularLocation>
</comment>
<dbReference type="AlphaFoldDB" id="A0A0K0ELA4"/>
<dbReference type="InterPro" id="IPR023271">
    <property type="entry name" value="Aquaporin-like"/>
</dbReference>
<dbReference type="Proteomes" id="UP000035681">
    <property type="component" value="Unplaced"/>
</dbReference>
<organism evidence="7">
    <name type="scientific">Strongyloides stercoralis</name>
    <name type="common">Threadworm</name>
    <dbReference type="NCBI Taxonomy" id="6248"/>
    <lineage>
        <taxon>Eukaryota</taxon>
        <taxon>Metazoa</taxon>
        <taxon>Ecdysozoa</taxon>
        <taxon>Nematoda</taxon>
        <taxon>Chromadorea</taxon>
        <taxon>Rhabditida</taxon>
        <taxon>Tylenchina</taxon>
        <taxon>Panagrolaimomorpha</taxon>
        <taxon>Strongyloidoidea</taxon>
        <taxon>Strongyloididae</taxon>
        <taxon>Strongyloides</taxon>
    </lineage>
</organism>
<dbReference type="GO" id="GO:0016020">
    <property type="term" value="C:membrane"/>
    <property type="evidence" value="ECO:0007669"/>
    <property type="project" value="UniProtKB-SubCell"/>
</dbReference>